<proteinExistence type="predicted"/>
<dbReference type="AlphaFoldDB" id="A0A7Y9FIJ4"/>
<dbReference type="Proteomes" id="UP000577956">
    <property type="component" value="Unassembled WGS sequence"/>
</dbReference>
<gene>
    <name evidence="5" type="ORF">BKA21_003418</name>
    <name evidence="4" type="ORF">Col01nite_20830</name>
</gene>
<dbReference type="PROSITE" id="PS50966">
    <property type="entry name" value="ZF_SWIM"/>
    <property type="match status" value="1"/>
</dbReference>
<accession>A0A7Y9FIJ4</accession>
<keyword evidence="1" id="KW-0863">Zinc-finger</keyword>
<dbReference type="EMBL" id="JACCBK010000001">
    <property type="protein sequence ID" value="NYD87869.1"/>
    <property type="molecule type" value="Genomic_DNA"/>
</dbReference>
<dbReference type="Pfam" id="PF04434">
    <property type="entry name" value="SWIM"/>
    <property type="match status" value="1"/>
</dbReference>
<dbReference type="RefSeq" id="WP_140460179.1">
    <property type="nucleotide sequence ID" value="NZ_BAABFI010000013.1"/>
</dbReference>
<keyword evidence="1" id="KW-0862">Zinc</keyword>
<dbReference type="Proteomes" id="UP000618382">
    <property type="component" value="Unassembled WGS sequence"/>
</dbReference>
<comment type="caution">
    <text evidence="5">The sequence shown here is derived from an EMBL/GenBank/DDBJ whole genome shotgun (WGS) entry which is preliminary data.</text>
</comment>
<dbReference type="InterPro" id="IPR007527">
    <property type="entry name" value="Znf_SWIM"/>
</dbReference>
<dbReference type="GO" id="GO:0008270">
    <property type="term" value="F:zinc ion binding"/>
    <property type="evidence" value="ECO:0007669"/>
    <property type="project" value="UniProtKB-KW"/>
</dbReference>
<evidence type="ECO:0000256" key="1">
    <source>
        <dbReference type="PROSITE-ProRule" id="PRU00325"/>
    </source>
</evidence>
<feature type="region of interest" description="Disordered" evidence="2">
    <location>
        <begin position="117"/>
        <end position="137"/>
    </location>
</feature>
<evidence type="ECO:0000256" key="2">
    <source>
        <dbReference type="SAM" id="MobiDB-lite"/>
    </source>
</evidence>
<protein>
    <recommendedName>
        <fullName evidence="3">SWIM-type domain-containing protein</fullName>
    </recommendedName>
</protein>
<evidence type="ECO:0000259" key="3">
    <source>
        <dbReference type="PROSITE" id="PS50966"/>
    </source>
</evidence>
<feature type="domain" description="SWIM-type" evidence="3">
    <location>
        <begin position="56"/>
        <end position="89"/>
    </location>
</feature>
<keyword evidence="1" id="KW-0479">Metal-binding</keyword>
<name>A0A7Y9FIJ4_9CELL</name>
<evidence type="ECO:0000313" key="4">
    <source>
        <dbReference type="EMBL" id="GIG32924.1"/>
    </source>
</evidence>
<reference evidence="4 7" key="2">
    <citation type="submission" date="2021-01" db="EMBL/GenBank/DDBJ databases">
        <title>Whole genome shotgun sequence of Cellulomonas oligotrophica NBRC 109435.</title>
        <authorList>
            <person name="Komaki H."/>
            <person name="Tamura T."/>
        </authorList>
    </citation>
    <scope>NUCLEOTIDE SEQUENCE [LARGE SCALE GENOMIC DNA]</scope>
    <source>
        <strain evidence="4 7">NBRC 109435</strain>
    </source>
</reference>
<evidence type="ECO:0000313" key="6">
    <source>
        <dbReference type="Proteomes" id="UP000577956"/>
    </source>
</evidence>
<feature type="compositionally biased region" description="Low complexity" evidence="2">
    <location>
        <begin position="117"/>
        <end position="129"/>
    </location>
</feature>
<evidence type="ECO:0000313" key="7">
    <source>
        <dbReference type="Proteomes" id="UP000618382"/>
    </source>
</evidence>
<evidence type="ECO:0000313" key="5">
    <source>
        <dbReference type="EMBL" id="NYD87869.1"/>
    </source>
</evidence>
<keyword evidence="7" id="KW-1185">Reference proteome</keyword>
<dbReference type="EMBL" id="BONN01000005">
    <property type="protein sequence ID" value="GIG32924.1"/>
    <property type="molecule type" value="Genomic_DNA"/>
</dbReference>
<reference evidence="5 6" key="1">
    <citation type="submission" date="2020-07" db="EMBL/GenBank/DDBJ databases">
        <title>Sequencing the genomes of 1000 actinobacteria strains.</title>
        <authorList>
            <person name="Klenk H.-P."/>
        </authorList>
    </citation>
    <scope>NUCLEOTIDE SEQUENCE [LARGE SCALE GENOMIC DNA]</scope>
    <source>
        <strain evidence="5 6">DSM 24482</strain>
    </source>
</reference>
<organism evidence="5 6">
    <name type="scientific">Cellulomonas oligotrophica</name>
    <dbReference type="NCBI Taxonomy" id="931536"/>
    <lineage>
        <taxon>Bacteria</taxon>
        <taxon>Bacillati</taxon>
        <taxon>Actinomycetota</taxon>
        <taxon>Actinomycetes</taxon>
        <taxon>Micrococcales</taxon>
        <taxon>Cellulomonadaceae</taxon>
        <taxon>Cellulomonas</taxon>
    </lineage>
</organism>
<sequence>MDQRWSAEQVVALAPDASSAKAGHKLSSPGPWSSTGASARPAALWGLCQGSGRTPYATVVDLAAPAYTCSCPSRKFPCKHALGLLLLWSAGHVPDVAEPAEHAAAWLAARADRAERATAAPARAPSDPRAAARRAATRARRSAEGVADLERWLHDQVEHGVAGADRAGYGPYEQVAARLVDAQAPGLAEAVRRLPAVAASGEGWPARLLDELALLHLLVRAHGRLDALDPALAAVVRRRVGEATRTQDVLAAPAERDRWQVLATRDGADGRVRFRRVHVRGERSGQDRVVVAFAASGQPLEVPLLVGTRVDADLHVHPGDPTRAVVGARHGEPETLGPVTGVPLDEAERAWSQALTADPWCTAAPVVVDGLAPVPGPGGGEDGWSVVADGAGALPLVPSSRLWRLLAVSGGRPVTVVGDRVPAGLDPLAAWDGTGLVAL</sequence>